<accession>A0A9P9XUX2</accession>
<dbReference type="AlphaFoldDB" id="A0A9P9XUX2"/>
<name>A0A9P9XUX2_9HYPO</name>
<evidence type="ECO:0000313" key="2">
    <source>
        <dbReference type="EMBL" id="KAI6778068.1"/>
    </source>
</evidence>
<dbReference type="Proteomes" id="UP001055219">
    <property type="component" value="Unassembled WGS sequence"/>
</dbReference>
<reference evidence="2" key="2">
    <citation type="submission" date="2022-07" db="EMBL/GenBank/DDBJ databases">
        <authorList>
            <person name="Goncalves M.F.M."/>
            <person name="Hilario S."/>
            <person name="Van De Peer Y."/>
            <person name="Esteves A.C."/>
            <person name="Alves A."/>
        </authorList>
    </citation>
    <scope>NUCLEOTIDE SEQUENCE</scope>
    <source>
        <strain evidence="2">MUM 19.33</strain>
    </source>
</reference>
<feature type="coiled-coil region" evidence="1">
    <location>
        <begin position="47"/>
        <end position="74"/>
    </location>
</feature>
<protein>
    <submittedName>
        <fullName evidence="2">Uncharacterized protein</fullName>
    </submittedName>
</protein>
<evidence type="ECO:0000313" key="3">
    <source>
        <dbReference type="Proteomes" id="UP001055219"/>
    </source>
</evidence>
<keyword evidence="3" id="KW-1185">Reference proteome</keyword>
<comment type="caution">
    <text evidence="2">The sequence shown here is derived from an EMBL/GenBank/DDBJ whole genome shotgun (WGS) entry which is preliminary data.</text>
</comment>
<evidence type="ECO:0000256" key="1">
    <source>
        <dbReference type="SAM" id="Coils"/>
    </source>
</evidence>
<dbReference type="GeneID" id="75830275"/>
<gene>
    <name evidence="2" type="ORF">J7T54_003780</name>
</gene>
<sequence>MTTTISILHDAIELQKLHRQDLEKMRDRVQSRLELAIDLDGHLELILADIDSAIRECEEEIDELEEQKKELEANNSG</sequence>
<organism evidence="2 3">
    <name type="scientific">Emericellopsis cladophorae</name>
    <dbReference type="NCBI Taxonomy" id="2686198"/>
    <lineage>
        <taxon>Eukaryota</taxon>
        <taxon>Fungi</taxon>
        <taxon>Dikarya</taxon>
        <taxon>Ascomycota</taxon>
        <taxon>Pezizomycotina</taxon>
        <taxon>Sordariomycetes</taxon>
        <taxon>Hypocreomycetidae</taxon>
        <taxon>Hypocreales</taxon>
        <taxon>Bionectriaceae</taxon>
        <taxon>Emericellopsis</taxon>
    </lineage>
</organism>
<dbReference type="EMBL" id="JAGIXG020000083">
    <property type="protein sequence ID" value="KAI6778068.1"/>
    <property type="molecule type" value="Genomic_DNA"/>
</dbReference>
<proteinExistence type="predicted"/>
<reference evidence="2" key="1">
    <citation type="journal article" date="2021" name="J Fungi (Basel)">
        <title>Genomic and Metabolomic Analyses of the Marine Fungus Emericellopsis cladophorae: Insights into Saltwater Adaptability Mechanisms and Its Biosynthetic Potential.</title>
        <authorList>
            <person name="Goncalves M.F.M."/>
            <person name="Hilario S."/>
            <person name="Van de Peer Y."/>
            <person name="Esteves A.C."/>
            <person name="Alves A."/>
        </authorList>
    </citation>
    <scope>NUCLEOTIDE SEQUENCE</scope>
    <source>
        <strain evidence="2">MUM 19.33</strain>
    </source>
</reference>
<keyword evidence="1" id="KW-0175">Coiled coil</keyword>
<dbReference type="RefSeq" id="XP_051358924.1">
    <property type="nucleotide sequence ID" value="XM_051510121.1"/>
</dbReference>